<accession>A0AAP0LYP7</accession>
<reference evidence="2 3" key="1">
    <citation type="submission" date="2024-05" db="EMBL/GenBank/DDBJ databases">
        <title>Haplotype-resolved chromosome-level genome assembly of Huyou (Citrus changshanensis).</title>
        <authorList>
            <person name="Miao C."/>
            <person name="Chen W."/>
            <person name="Wu Y."/>
            <person name="Wang L."/>
            <person name="Zhao S."/>
            <person name="Grierson D."/>
            <person name="Xu C."/>
            <person name="Chen K."/>
        </authorList>
    </citation>
    <scope>NUCLEOTIDE SEQUENCE [LARGE SCALE GENOMIC DNA]</scope>
    <source>
        <strain evidence="2">01-14</strain>
        <tissue evidence="2">Leaf</tissue>
    </source>
</reference>
<dbReference type="Proteomes" id="UP001428341">
    <property type="component" value="Unassembled WGS sequence"/>
</dbReference>
<feature type="compositionally biased region" description="Polar residues" evidence="1">
    <location>
        <begin position="1"/>
        <end position="14"/>
    </location>
</feature>
<comment type="caution">
    <text evidence="2">The sequence shown here is derived from an EMBL/GenBank/DDBJ whole genome shotgun (WGS) entry which is preliminary data.</text>
</comment>
<evidence type="ECO:0000256" key="1">
    <source>
        <dbReference type="SAM" id="MobiDB-lite"/>
    </source>
</evidence>
<dbReference type="Gene3D" id="2.120.10.30">
    <property type="entry name" value="TolB, C-terminal domain"/>
    <property type="match status" value="1"/>
</dbReference>
<gene>
    <name evidence="2" type="ORF">WN944_018768</name>
</gene>
<dbReference type="AlphaFoldDB" id="A0AAP0LYP7"/>
<sequence length="116" mass="12534">MAYVETSPSTQGHNSFEPSSILSHSSSESTSQPLSSCSAIIAILPQSLFKGLLKVTEQGLEAIVSDVSFANDVIEASDGSLYFTASSTRYTPADYYKDTAEGEPYEQLRKCDPILK</sequence>
<dbReference type="EMBL" id="JBCGBO010000007">
    <property type="protein sequence ID" value="KAK9187374.1"/>
    <property type="molecule type" value="Genomic_DNA"/>
</dbReference>
<feature type="region of interest" description="Disordered" evidence="1">
    <location>
        <begin position="1"/>
        <end position="32"/>
    </location>
</feature>
<dbReference type="InterPro" id="IPR011042">
    <property type="entry name" value="6-blade_b-propeller_TolB-like"/>
</dbReference>
<keyword evidence="3" id="KW-1185">Reference proteome</keyword>
<proteinExistence type="predicted"/>
<protein>
    <submittedName>
        <fullName evidence="2">Uncharacterized protein</fullName>
    </submittedName>
</protein>
<name>A0AAP0LYP7_9ROSI</name>
<organism evidence="2 3">
    <name type="scientific">Citrus x changshan-huyou</name>
    <dbReference type="NCBI Taxonomy" id="2935761"/>
    <lineage>
        <taxon>Eukaryota</taxon>
        <taxon>Viridiplantae</taxon>
        <taxon>Streptophyta</taxon>
        <taxon>Embryophyta</taxon>
        <taxon>Tracheophyta</taxon>
        <taxon>Spermatophyta</taxon>
        <taxon>Magnoliopsida</taxon>
        <taxon>eudicotyledons</taxon>
        <taxon>Gunneridae</taxon>
        <taxon>Pentapetalae</taxon>
        <taxon>rosids</taxon>
        <taxon>malvids</taxon>
        <taxon>Sapindales</taxon>
        <taxon>Rutaceae</taxon>
        <taxon>Aurantioideae</taxon>
        <taxon>Citrus</taxon>
    </lineage>
</organism>
<evidence type="ECO:0000313" key="3">
    <source>
        <dbReference type="Proteomes" id="UP001428341"/>
    </source>
</evidence>
<feature type="compositionally biased region" description="Low complexity" evidence="1">
    <location>
        <begin position="15"/>
        <end position="32"/>
    </location>
</feature>
<evidence type="ECO:0000313" key="2">
    <source>
        <dbReference type="EMBL" id="KAK9187374.1"/>
    </source>
</evidence>